<evidence type="ECO:0000256" key="1">
    <source>
        <dbReference type="ARBA" id="ARBA00000085"/>
    </source>
</evidence>
<proteinExistence type="predicted"/>
<keyword evidence="4" id="KW-1003">Cell membrane</keyword>
<organism evidence="12 13">
    <name type="scientific">Rheinheimera soli</name>
    <dbReference type="NCBI Taxonomy" id="443616"/>
    <lineage>
        <taxon>Bacteria</taxon>
        <taxon>Pseudomonadati</taxon>
        <taxon>Pseudomonadota</taxon>
        <taxon>Gammaproteobacteria</taxon>
        <taxon>Chromatiales</taxon>
        <taxon>Chromatiaceae</taxon>
        <taxon>Rheinheimera</taxon>
    </lineage>
</organism>
<protein>
    <recommendedName>
        <fullName evidence="3">histidine kinase</fullName>
        <ecNumber evidence="3">2.7.13.3</ecNumber>
    </recommendedName>
</protein>
<dbReference type="InterPro" id="IPR003594">
    <property type="entry name" value="HATPase_dom"/>
</dbReference>
<feature type="domain" description="Histidine kinase" evidence="11">
    <location>
        <begin position="192"/>
        <end position="392"/>
    </location>
</feature>
<gene>
    <name evidence="12" type="ORF">J2W69_003768</name>
</gene>
<evidence type="ECO:0000256" key="3">
    <source>
        <dbReference type="ARBA" id="ARBA00012438"/>
    </source>
</evidence>
<keyword evidence="7" id="KW-0547">Nucleotide-binding</keyword>
<evidence type="ECO:0000256" key="5">
    <source>
        <dbReference type="ARBA" id="ARBA00022553"/>
    </source>
</evidence>
<evidence type="ECO:0000256" key="9">
    <source>
        <dbReference type="ARBA" id="ARBA00022840"/>
    </source>
</evidence>
<keyword evidence="10" id="KW-0812">Transmembrane</keyword>
<dbReference type="InterPro" id="IPR036097">
    <property type="entry name" value="HisK_dim/P_sf"/>
</dbReference>
<dbReference type="SUPFAM" id="SSF47384">
    <property type="entry name" value="Homodimeric domain of signal transducing histidine kinase"/>
    <property type="match status" value="1"/>
</dbReference>
<keyword evidence="8 12" id="KW-0418">Kinase</keyword>
<evidence type="ECO:0000256" key="8">
    <source>
        <dbReference type="ARBA" id="ARBA00022777"/>
    </source>
</evidence>
<dbReference type="PROSITE" id="PS50109">
    <property type="entry name" value="HIS_KIN"/>
    <property type="match status" value="1"/>
</dbReference>
<evidence type="ECO:0000256" key="4">
    <source>
        <dbReference type="ARBA" id="ARBA00022475"/>
    </source>
</evidence>
<dbReference type="EMBL" id="JAVDWR010000022">
    <property type="protein sequence ID" value="MDR7122790.1"/>
    <property type="molecule type" value="Genomic_DNA"/>
</dbReference>
<keyword evidence="10" id="KW-0472">Membrane</keyword>
<evidence type="ECO:0000259" key="11">
    <source>
        <dbReference type="PROSITE" id="PS50109"/>
    </source>
</evidence>
<dbReference type="Gene3D" id="3.30.565.10">
    <property type="entry name" value="Histidine kinase-like ATPase, C-terminal domain"/>
    <property type="match status" value="1"/>
</dbReference>
<comment type="subcellular location">
    <subcellularLocation>
        <location evidence="2">Cell membrane</location>
        <topology evidence="2">Multi-pass membrane protein</topology>
    </subcellularLocation>
</comment>
<feature type="transmembrane region" description="Helical" evidence="10">
    <location>
        <begin position="117"/>
        <end position="135"/>
    </location>
</feature>
<dbReference type="InterPro" id="IPR003661">
    <property type="entry name" value="HisK_dim/P_dom"/>
</dbReference>
<keyword evidence="10" id="KW-1133">Transmembrane helix</keyword>
<evidence type="ECO:0000313" key="13">
    <source>
        <dbReference type="Proteomes" id="UP001257909"/>
    </source>
</evidence>
<dbReference type="CDD" id="cd00082">
    <property type="entry name" value="HisKA"/>
    <property type="match status" value="1"/>
</dbReference>
<accession>A0ABU1W4L4</accession>
<dbReference type="SMART" id="SM00388">
    <property type="entry name" value="HisKA"/>
    <property type="match status" value="1"/>
</dbReference>
<keyword evidence="13" id="KW-1185">Reference proteome</keyword>
<dbReference type="Proteomes" id="UP001257909">
    <property type="component" value="Unassembled WGS sequence"/>
</dbReference>
<evidence type="ECO:0000313" key="12">
    <source>
        <dbReference type="EMBL" id="MDR7122790.1"/>
    </source>
</evidence>
<comment type="catalytic activity">
    <reaction evidence="1">
        <text>ATP + protein L-histidine = ADP + protein N-phospho-L-histidine.</text>
        <dbReference type="EC" id="2.7.13.3"/>
    </reaction>
</comment>
<keyword evidence="6 12" id="KW-0808">Transferase</keyword>
<dbReference type="GO" id="GO:0004673">
    <property type="term" value="F:protein histidine kinase activity"/>
    <property type="evidence" value="ECO:0007669"/>
    <property type="project" value="UniProtKB-EC"/>
</dbReference>
<dbReference type="PANTHER" id="PTHR44936:SF10">
    <property type="entry name" value="SENSOR PROTEIN RSTB"/>
    <property type="match status" value="1"/>
</dbReference>
<dbReference type="Gene3D" id="1.10.287.130">
    <property type="match status" value="1"/>
</dbReference>
<dbReference type="EC" id="2.7.13.3" evidence="3"/>
<dbReference type="SMART" id="SM00387">
    <property type="entry name" value="HATPase_c"/>
    <property type="match status" value="1"/>
</dbReference>
<evidence type="ECO:0000256" key="2">
    <source>
        <dbReference type="ARBA" id="ARBA00004651"/>
    </source>
</evidence>
<keyword evidence="9" id="KW-0067">ATP-binding</keyword>
<dbReference type="RefSeq" id="WP_310281311.1">
    <property type="nucleotide sequence ID" value="NZ_JAVDWR010000022.1"/>
</dbReference>
<evidence type="ECO:0000256" key="6">
    <source>
        <dbReference type="ARBA" id="ARBA00022679"/>
    </source>
</evidence>
<reference evidence="12 13" key="1">
    <citation type="submission" date="2023-07" db="EMBL/GenBank/DDBJ databases">
        <title>Sorghum-associated microbial communities from plants grown in Nebraska, USA.</title>
        <authorList>
            <person name="Schachtman D."/>
        </authorList>
    </citation>
    <scope>NUCLEOTIDE SEQUENCE [LARGE SCALE GENOMIC DNA]</scope>
    <source>
        <strain evidence="12 13">4138</strain>
    </source>
</reference>
<comment type="caution">
    <text evidence="12">The sequence shown here is derived from an EMBL/GenBank/DDBJ whole genome shotgun (WGS) entry which is preliminary data.</text>
</comment>
<dbReference type="InterPro" id="IPR050980">
    <property type="entry name" value="2C_sensor_his_kinase"/>
</dbReference>
<dbReference type="InterPro" id="IPR005467">
    <property type="entry name" value="His_kinase_dom"/>
</dbReference>
<dbReference type="Pfam" id="PF02518">
    <property type="entry name" value="HATPase_c"/>
    <property type="match status" value="1"/>
</dbReference>
<dbReference type="Pfam" id="PF00512">
    <property type="entry name" value="HisKA"/>
    <property type="match status" value="1"/>
</dbReference>
<dbReference type="InterPro" id="IPR004358">
    <property type="entry name" value="Sig_transdc_His_kin-like_C"/>
</dbReference>
<dbReference type="PANTHER" id="PTHR44936">
    <property type="entry name" value="SENSOR PROTEIN CREC"/>
    <property type="match status" value="1"/>
</dbReference>
<sequence length="398" mass="44936">MKKQFVRFYLLLLLSCAGLLWALGSIVQLVQQDHWNYQLDADSLFKLQQQGQIIQQVPASSLYFPPELSELLRQQQIVAVDLSDGQSLYYRQSLLPDMLDQLGPLPTISVANSSLPYLLYGALALLFLALLWPVFRDIRRLTLLTQQFAASPGPLQSQIRPGSSLYPLAQSMEQMASQISQMMAINQDMSRTIAHETRTPLARMKFTLSLAARQLEGRYQQRLLDDIEEIDALVSNYLDFSKLDYFRHQHQLPRHNTADLMADLASRFDIYQHAFELSFQAQTPVAHFHYSALLLAGQNLLANAIRYAKGSIVVKFEQTESHYQLTVADDGPGLEEHPDVLMRLFRRGDNSSGFGLGLYIVNKVAQWHQGEVCIHSNPQQGTSVSLRWPAGTETAADA</sequence>
<evidence type="ECO:0000256" key="7">
    <source>
        <dbReference type="ARBA" id="ARBA00022741"/>
    </source>
</evidence>
<keyword evidence="5" id="KW-0597">Phosphoprotein</keyword>
<dbReference type="SUPFAM" id="SSF55874">
    <property type="entry name" value="ATPase domain of HSP90 chaperone/DNA topoisomerase II/histidine kinase"/>
    <property type="match status" value="1"/>
</dbReference>
<dbReference type="InterPro" id="IPR036890">
    <property type="entry name" value="HATPase_C_sf"/>
</dbReference>
<evidence type="ECO:0000256" key="10">
    <source>
        <dbReference type="SAM" id="Phobius"/>
    </source>
</evidence>
<name>A0ABU1W4L4_9GAMM</name>
<dbReference type="PRINTS" id="PR00344">
    <property type="entry name" value="BCTRLSENSOR"/>
</dbReference>